<dbReference type="Proteomes" id="UP000093122">
    <property type="component" value="Unassembled WGS sequence"/>
</dbReference>
<reference evidence="15 18" key="2">
    <citation type="journal article" date="2016" name="Sci. Rep.">
        <title>Serotype IV Streptococcus agalactiae ST-452 has arisen from large genomic recombination events between CC23 and the hypervirulent CC17 lineages.</title>
        <authorList>
            <person name="Campisi E."/>
            <person name="Rinaudo C.D."/>
            <person name="Donati C."/>
            <person name="Barucco M."/>
            <person name="Torricelli G."/>
            <person name="Edwards M.S."/>
            <person name="Baker C.J."/>
            <person name="Margarit I."/>
            <person name="Rosini R."/>
        </authorList>
    </citation>
    <scope>NUCLEOTIDE SEQUENCE [LARGE SCALE GENOMIC DNA]</scope>
    <source>
        <strain evidence="15 18">CZ-PW-140</strain>
    </source>
</reference>
<keyword evidence="6 10" id="KW-0328">Glycosyltransferase</keyword>
<dbReference type="InterPro" id="IPR037439">
    <property type="entry name" value="Branching_enzy"/>
</dbReference>
<dbReference type="NCBIfam" id="NF003811">
    <property type="entry name" value="PRK05402.1"/>
    <property type="match status" value="1"/>
</dbReference>
<comment type="similarity">
    <text evidence="4 10">Belongs to the glycosyl hydrolase 13 family. GlgB subfamily.</text>
</comment>
<evidence type="ECO:0000313" key="18">
    <source>
        <dbReference type="Proteomes" id="UP000093122"/>
    </source>
</evidence>
<dbReference type="EMBL" id="MAWT01000033">
    <property type="protein sequence ID" value="OCM71122.1"/>
    <property type="molecule type" value="Genomic_DNA"/>
</dbReference>
<dbReference type="Gene3D" id="2.60.40.1180">
    <property type="entry name" value="Golgi alpha-mannosidase II"/>
    <property type="match status" value="1"/>
</dbReference>
<protein>
    <recommendedName>
        <fullName evidence="10">1,4-alpha-glucan branching enzyme GlgB</fullName>
        <ecNumber evidence="10">2.4.1.18</ecNumber>
    </recommendedName>
    <alternativeName>
        <fullName evidence="10">1,4-alpha-D-glucan:1,4-alpha-D-glucan 6-glucosyl-transferase</fullName>
    </alternativeName>
    <alternativeName>
        <fullName evidence="10">Alpha-(1-&gt;4)-glucan branching enzyme</fullName>
    </alternativeName>
    <alternativeName>
        <fullName evidence="10">Glycogen branching enzyme</fullName>
        <shortName evidence="10">BE</shortName>
    </alternativeName>
</protein>
<keyword evidence="7 10" id="KW-0808">Transferase</keyword>
<dbReference type="GO" id="GO:0003844">
    <property type="term" value="F:1,4-alpha-glucan branching enzyme activity"/>
    <property type="evidence" value="ECO:0007669"/>
    <property type="project" value="UniProtKB-UniRule"/>
</dbReference>
<gene>
    <name evidence="10" type="primary">glgB</name>
    <name evidence="15" type="ORF">AX245_04720</name>
    <name evidence="16" type="ORF">C4618_06460</name>
    <name evidence="14" type="ORF">WA45_08065</name>
</gene>
<dbReference type="InterPro" id="IPR006407">
    <property type="entry name" value="GlgB"/>
</dbReference>
<dbReference type="GO" id="GO:0005829">
    <property type="term" value="C:cytosol"/>
    <property type="evidence" value="ECO:0007669"/>
    <property type="project" value="TreeGrafter"/>
</dbReference>
<dbReference type="InterPro" id="IPR014756">
    <property type="entry name" value="Ig_E-set"/>
</dbReference>
<dbReference type="Pfam" id="PF02922">
    <property type="entry name" value="CBM_48"/>
    <property type="match status" value="1"/>
</dbReference>
<evidence type="ECO:0000256" key="7">
    <source>
        <dbReference type="ARBA" id="ARBA00022679"/>
    </source>
</evidence>
<dbReference type="FunFam" id="3.20.20.80:FF:000003">
    <property type="entry name" value="1,4-alpha-glucan branching enzyme GlgB"/>
    <property type="match status" value="1"/>
</dbReference>
<feature type="active site" description="Nucleophile" evidence="10 11">
    <location>
        <position position="300"/>
    </location>
</feature>
<dbReference type="RefSeq" id="WP_000066082.1">
    <property type="nucleotide sequence ID" value="NZ_AP018935.1"/>
</dbReference>
<dbReference type="Gene3D" id="3.20.20.80">
    <property type="entry name" value="Glycosidases"/>
    <property type="match status" value="1"/>
</dbReference>
<comment type="pathway">
    <text evidence="3 10">Glycan biosynthesis; glycogen biosynthesis.</text>
</comment>
<evidence type="ECO:0000313" key="17">
    <source>
        <dbReference type="Proteomes" id="UP000035174"/>
    </source>
</evidence>
<evidence type="ECO:0000256" key="6">
    <source>
        <dbReference type="ARBA" id="ARBA00022676"/>
    </source>
</evidence>
<dbReference type="InterPro" id="IPR006047">
    <property type="entry name" value="GH13_cat_dom"/>
</dbReference>
<dbReference type="PIRSF" id="PIRSF000463">
    <property type="entry name" value="GlgB"/>
    <property type="match status" value="1"/>
</dbReference>
<evidence type="ECO:0000259" key="13">
    <source>
        <dbReference type="SMART" id="SM00642"/>
    </source>
</evidence>
<dbReference type="PANTHER" id="PTHR43651:SF3">
    <property type="entry name" value="1,4-ALPHA-GLUCAN-BRANCHING ENZYME"/>
    <property type="match status" value="1"/>
</dbReference>
<evidence type="ECO:0000256" key="2">
    <source>
        <dbReference type="ARBA" id="ARBA00002953"/>
    </source>
</evidence>
<feature type="coiled-coil region" evidence="12">
    <location>
        <begin position="476"/>
        <end position="503"/>
    </location>
</feature>
<keyword evidence="9 10" id="KW-0119">Carbohydrate metabolism</keyword>
<dbReference type="EMBL" id="LCVB01000032">
    <property type="protein sequence ID" value="KLJ28221.1"/>
    <property type="molecule type" value="Genomic_DNA"/>
</dbReference>
<dbReference type="SUPFAM" id="SSF51445">
    <property type="entry name" value="(Trans)glycosidases"/>
    <property type="match status" value="1"/>
</dbReference>
<dbReference type="InterPro" id="IPR017853">
    <property type="entry name" value="GH"/>
</dbReference>
<keyword evidence="5 10" id="KW-0321">Glycogen metabolism</keyword>
<comment type="catalytic activity">
    <reaction evidence="1 10">
        <text>Transfers a segment of a (1-&gt;4)-alpha-D-glucan chain to a primary hydroxy group in a similar glucan chain.</text>
        <dbReference type="EC" id="2.4.1.18"/>
    </reaction>
</comment>
<evidence type="ECO:0000313" key="14">
    <source>
        <dbReference type="EMBL" id="KLJ28221.1"/>
    </source>
</evidence>
<dbReference type="Gene3D" id="2.60.40.10">
    <property type="entry name" value="Immunoglobulins"/>
    <property type="match status" value="1"/>
</dbReference>
<dbReference type="SMART" id="SM00642">
    <property type="entry name" value="Aamy"/>
    <property type="match status" value="1"/>
</dbReference>
<name>A0A0E1EGU6_STRAG</name>
<evidence type="ECO:0000313" key="19">
    <source>
        <dbReference type="Proteomes" id="UP000256718"/>
    </source>
</evidence>
<dbReference type="NCBIfam" id="TIGR01515">
    <property type="entry name" value="branching_enzym"/>
    <property type="match status" value="1"/>
</dbReference>
<dbReference type="AlphaFoldDB" id="A0A0E1EGU6"/>
<dbReference type="HAMAP" id="MF_00685">
    <property type="entry name" value="GlgB"/>
    <property type="match status" value="1"/>
</dbReference>
<dbReference type="Pfam" id="PF02806">
    <property type="entry name" value="Alpha-amylase_C"/>
    <property type="match status" value="1"/>
</dbReference>
<dbReference type="SUPFAM" id="SSF81296">
    <property type="entry name" value="E set domains"/>
    <property type="match status" value="1"/>
</dbReference>
<dbReference type="Pfam" id="PF00128">
    <property type="entry name" value="Alpha-amylase"/>
    <property type="match status" value="2"/>
</dbReference>
<evidence type="ECO:0000256" key="9">
    <source>
        <dbReference type="ARBA" id="ARBA00023277"/>
    </source>
</evidence>
<evidence type="ECO:0000256" key="8">
    <source>
        <dbReference type="ARBA" id="ARBA00023056"/>
    </source>
</evidence>
<proteinExistence type="inferred from homology"/>
<reference evidence="16 19" key="3">
    <citation type="journal article" date="2018" name="Emerg. Microbes Infect.">
        <title>Phenotypic and molecular analysis of nontypeable Group B streptococci: identification of cps2a and hybrid cps2a/cps5 Group B streptococcal capsule gene clusters.</title>
        <authorList>
            <person name="Alhhazmi A."/>
            <person name="Tyrrell G.J."/>
        </authorList>
    </citation>
    <scope>NUCLEOTIDE SEQUENCE [LARGE SCALE GENOMIC DNA]</scope>
    <source>
        <strain evidence="16 19">PLGBS17</strain>
    </source>
</reference>
<dbReference type="NCBIfam" id="NF008967">
    <property type="entry name" value="PRK12313.1"/>
    <property type="match status" value="1"/>
</dbReference>
<accession>A0A0E1EGU6</accession>
<comment type="subunit">
    <text evidence="10">Monomer.</text>
</comment>
<evidence type="ECO:0000256" key="11">
    <source>
        <dbReference type="PIRSR" id="PIRSR000463-1"/>
    </source>
</evidence>
<dbReference type="Proteomes" id="UP000256718">
    <property type="component" value="Unassembled WGS sequence"/>
</dbReference>
<evidence type="ECO:0000256" key="4">
    <source>
        <dbReference type="ARBA" id="ARBA00009000"/>
    </source>
</evidence>
<dbReference type="CDD" id="cd11322">
    <property type="entry name" value="AmyAc_Glg_BE"/>
    <property type="match status" value="1"/>
</dbReference>
<evidence type="ECO:0000256" key="12">
    <source>
        <dbReference type="SAM" id="Coils"/>
    </source>
</evidence>
<dbReference type="InterPro" id="IPR004193">
    <property type="entry name" value="Glyco_hydro_13_N"/>
</dbReference>
<reference evidence="14 17" key="1">
    <citation type="journal article" date="2015" name="PLoS ONE">
        <title>Genomic analysis reveals the molecular basis for capsule loss in the group B streptococcus population.</title>
        <authorList>
            <consortium name="DEVANI Consortium"/>
            <person name="Rosini R."/>
            <person name="Campisi E."/>
            <person name="De Chiara M."/>
            <person name="Tettelin H."/>
            <person name="Rinaudo D."/>
            <person name="Toniolo C."/>
            <person name="Metruccio M."/>
            <person name="Guidotti S."/>
            <person name="Sorensen U.B."/>
            <person name="Kilian M."/>
            <person name="Ramirez M."/>
            <person name="Janulczyk R."/>
            <person name="Donati C."/>
            <person name="Grandi G."/>
            <person name="Margarit I."/>
        </authorList>
    </citation>
    <scope>NUCLEOTIDE SEQUENCE [LARGE SCALE GENOMIC DNA]</scope>
    <source>
        <strain evidence="14 17">ES-PW-063</strain>
    </source>
</reference>
<evidence type="ECO:0000256" key="1">
    <source>
        <dbReference type="ARBA" id="ARBA00000826"/>
    </source>
</evidence>
<dbReference type="SUPFAM" id="SSF51011">
    <property type="entry name" value="Glycosyl hydrolase domain"/>
    <property type="match status" value="1"/>
</dbReference>
<feature type="domain" description="Glycosyl hydrolase family 13 catalytic" evidence="13">
    <location>
        <begin position="143"/>
        <end position="501"/>
    </location>
</feature>
<dbReference type="InterPro" id="IPR013780">
    <property type="entry name" value="Glyco_hydro_b"/>
</dbReference>
<dbReference type="EMBL" id="QHGZ01000154">
    <property type="protein sequence ID" value="RDY81506.1"/>
    <property type="molecule type" value="Genomic_DNA"/>
</dbReference>
<dbReference type="InterPro" id="IPR006048">
    <property type="entry name" value="A-amylase/branching_C"/>
</dbReference>
<dbReference type="EC" id="2.4.1.18" evidence="10"/>
<keyword evidence="12" id="KW-0175">Coiled coil</keyword>
<dbReference type="OMA" id="YEMHLGS"/>
<dbReference type="Proteomes" id="UP000035174">
    <property type="component" value="Unassembled WGS sequence"/>
</dbReference>
<dbReference type="GO" id="GO:0043169">
    <property type="term" value="F:cation binding"/>
    <property type="evidence" value="ECO:0007669"/>
    <property type="project" value="InterPro"/>
</dbReference>
<dbReference type="GO" id="GO:0004553">
    <property type="term" value="F:hydrolase activity, hydrolyzing O-glycosyl compounds"/>
    <property type="evidence" value="ECO:0007669"/>
    <property type="project" value="InterPro"/>
</dbReference>
<evidence type="ECO:0000313" key="16">
    <source>
        <dbReference type="EMBL" id="RDY81506.1"/>
    </source>
</evidence>
<dbReference type="GO" id="GO:0005978">
    <property type="term" value="P:glycogen biosynthetic process"/>
    <property type="evidence" value="ECO:0007669"/>
    <property type="project" value="UniProtKB-UniRule"/>
</dbReference>
<dbReference type="PANTHER" id="PTHR43651">
    <property type="entry name" value="1,4-ALPHA-GLUCAN-BRANCHING ENZYME"/>
    <property type="match status" value="1"/>
</dbReference>
<keyword evidence="8 10" id="KW-0320">Glycogen biosynthesis</keyword>
<dbReference type="KEGG" id="sage:EN72_05000"/>
<feature type="active site" description="Proton donor" evidence="10 11">
    <location>
        <position position="351"/>
    </location>
</feature>
<dbReference type="UniPathway" id="UPA00164"/>
<comment type="caution">
    <text evidence="16">The sequence shown here is derived from an EMBL/GenBank/DDBJ whole genome shotgun (WGS) entry which is preliminary data.</text>
</comment>
<evidence type="ECO:0000313" key="15">
    <source>
        <dbReference type="EMBL" id="OCM71122.1"/>
    </source>
</evidence>
<comment type="function">
    <text evidence="2 10">Catalyzes the formation of the alpha-1,6-glucosidic linkages in glycogen by scission of a 1,4-alpha-linked oligosaccharide from growing alpha-1,4-glucan chains and the subsequent attachment of the oligosaccharide to the alpha-1,6 position.</text>
</comment>
<sequence length="622" mass="73342">MSNKDELYTFGIGENFHLQNYLGVHSENGSFCFRVWAPNAENVQVIGDFTDWRNRPLQMNKNQAGVWEANSLDAREGDLYKYLVTRKGGQVVEKIDPMAVYMERRPGTASVIKVLRNKKWEDGLWMGRRKRLGFQKRPINIYEVHAGSWKKDDFGHPMTFSQLKDYLIPYLVEMNYTHVEFMPLMAHPLDMSWGYQLMGYFAFEHTYGTPEEFQDFVEACHKNNIGVLVDWVPGHFIQNDDALAYFDGTATYEYQNHDRAHNYRWGALNFDLGKNQVQSFLISSALFWIEHYHIDGIRVDAVSNMLYLDYDEGPWEANQFGDNRNLEGYHFLRKLNKVIKERHPNVMMIAEESTASTPITKDLESGGLGFDFKWNMGWMNDILRFYEEDPLYRQYDFNLVTFSFMYIFNENFVLAFSHDEVVHGKKSMMHKMWGDRYNQFAGLRNLYAYQMCHPGKKLLFMGSEFGQFLEWKYNDQLEWENLNDDMNQKMQRYTKQLNQFYKDHKCLWRIDDSFDGLEIIDADNKSETVLSFIRKDDKGDLLLCVFNMTPVERPNFTIGVPQAGIYEEVLNTEMEEFGGVWKNHNPVTKTQVATWKDYDHTLSFTLPALGASVWRIKRRLRK</sequence>
<dbReference type="SMR" id="A0A0E1EGU6"/>
<dbReference type="InterPro" id="IPR044143">
    <property type="entry name" value="GlgB_N_E_set_prok"/>
</dbReference>
<dbReference type="CDD" id="cd02855">
    <property type="entry name" value="E_set_GBE_prok_N"/>
    <property type="match status" value="1"/>
</dbReference>
<evidence type="ECO:0000256" key="5">
    <source>
        <dbReference type="ARBA" id="ARBA00022600"/>
    </source>
</evidence>
<organism evidence="16 19">
    <name type="scientific">Streptococcus agalactiae</name>
    <dbReference type="NCBI Taxonomy" id="1311"/>
    <lineage>
        <taxon>Bacteria</taxon>
        <taxon>Bacillati</taxon>
        <taxon>Bacillota</taxon>
        <taxon>Bacilli</taxon>
        <taxon>Lactobacillales</taxon>
        <taxon>Streptococcaceae</taxon>
        <taxon>Streptococcus</taxon>
    </lineage>
</organism>
<evidence type="ECO:0000256" key="3">
    <source>
        <dbReference type="ARBA" id="ARBA00004964"/>
    </source>
</evidence>
<evidence type="ECO:0000256" key="10">
    <source>
        <dbReference type="HAMAP-Rule" id="MF_00685"/>
    </source>
</evidence>
<dbReference type="InterPro" id="IPR013783">
    <property type="entry name" value="Ig-like_fold"/>
</dbReference>